<accession>A0A0N7MQE6</accession>
<reference evidence="2 3" key="2">
    <citation type="submission" date="2015-11" db="EMBL/GenBank/DDBJ databases">
        <authorList>
            <person name="Zhang Y."/>
            <person name="Guo Z."/>
        </authorList>
    </citation>
    <scope>NUCLEOTIDE SEQUENCE [LARGE SCALE GENOMIC DNA]</scope>
    <source>
        <strain evidence="2">JGI-4</strain>
    </source>
</reference>
<organism evidence="2 3">
    <name type="scientific">Candidatus Kryptonium thompsonii</name>
    <dbReference type="NCBI Taxonomy" id="1633631"/>
    <lineage>
        <taxon>Bacteria</taxon>
        <taxon>Pseudomonadati</taxon>
        <taxon>Candidatus Kryptoniota</taxon>
        <taxon>Candidatus Kryptonium</taxon>
    </lineage>
</organism>
<accession>A0A0P1MGF3</accession>
<accession>A0A0P1M8I9</accession>
<sequence length="152" mass="16867">MIKQINSNQAFSNKSQNNVKQNMESAMIKRINSNSSASPVSSEVITGIVQQVNDRGIKVGDRWYNYSKFLAEKPSIAVNDTVKFAVSNGFIVNFIAVEKPTEPKPSERETQLLEALRSAVKIASTLEGEVSIKFSTQDIIKLALTLFIQSDR</sequence>
<keyword evidence="4" id="KW-1185">Reference proteome</keyword>
<reference evidence="1 4" key="1">
    <citation type="submission" date="2015-11" db="EMBL/GenBank/DDBJ databases">
        <authorList>
            <person name="Varghese N."/>
        </authorList>
    </citation>
    <scope>NUCLEOTIDE SEQUENCE [LARGE SCALE GENOMIC DNA]</scope>
    <source>
        <strain evidence="1 4">JGI-8</strain>
    </source>
</reference>
<evidence type="ECO:0000313" key="3">
    <source>
        <dbReference type="Proteomes" id="UP000182011"/>
    </source>
</evidence>
<dbReference type="AlphaFoldDB" id="A0A0N7MQE6"/>
<accession>A0A0P1MEH1</accession>
<evidence type="ECO:0000313" key="4">
    <source>
        <dbReference type="Proteomes" id="UP000182200"/>
    </source>
</evidence>
<evidence type="ECO:0000313" key="1">
    <source>
        <dbReference type="EMBL" id="CUS85999.1"/>
    </source>
</evidence>
<accession>A0A0N7MXV4</accession>
<evidence type="ECO:0000313" key="2">
    <source>
        <dbReference type="EMBL" id="CUU08710.1"/>
    </source>
</evidence>
<gene>
    <name evidence="2" type="ORF">JGI4_02166</name>
    <name evidence="1" type="ORF">JGI8_00954</name>
</gene>
<dbReference type="EMBL" id="FAOP01000010">
    <property type="protein sequence ID" value="CUU08710.1"/>
    <property type="molecule type" value="Genomic_DNA"/>
</dbReference>
<accession>A0A0N7MZY2</accession>
<proteinExistence type="predicted"/>
<protein>
    <submittedName>
        <fullName evidence="2">Uncharacterized protein</fullName>
    </submittedName>
</protein>
<dbReference type="Proteomes" id="UP000182200">
    <property type="component" value="Unassembled WGS sequence"/>
</dbReference>
<dbReference type="STRING" id="1633631.GCA_001442925_02160"/>
<accession>A0A0P1MCH2</accession>
<accession>A0A0P1LVH3</accession>
<accession>A0A0P1LST4</accession>
<dbReference type="Proteomes" id="UP000182011">
    <property type="component" value="Unassembled WGS sequence"/>
</dbReference>
<dbReference type="EMBL" id="CZVI01000010">
    <property type="protein sequence ID" value="CUS85999.1"/>
    <property type="molecule type" value="Genomic_DNA"/>
</dbReference>
<name>A0A0N7MQE6_9BACT</name>
<accession>A0A0S4NEN8</accession>